<name>A0A7S9ST45_9CAUD</name>
<organism evidence="1 2">
    <name type="scientific">Salmonella phage GEC_vB_N7</name>
    <dbReference type="NCBI Taxonomy" id="2777380"/>
    <lineage>
        <taxon>Viruses</taxon>
        <taxon>Duplodnaviria</taxon>
        <taxon>Heunggongvirae</taxon>
        <taxon>Uroviricota</taxon>
        <taxon>Caudoviricetes</taxon>
        <taxon>Demerecviridae</taxon>
        <taxon>Markadamsvirinae</taxon>
        <taxon>Epseptimavirus</taxon>
        <taxon>Epseptimavirus N7</taxon>
    </lineage>
</organism>
<sequence length="39" mass="4558">MLPIYHIGIIKWLLTFSPLRYILLSFSWGIESYGEGKQS</sequence>
<evidence type="ECO:0000313" key="1">
    <source>
        <dbReference type="EMBL" id="QPI15589.1"/>
    </source>
</evidence>
<accession>A0A7S9ST45</accession>
<reference evidence="1 2" key="1">
    <citation type="submission" date="2020-09" db="EMBL/GenBank/DDBJ databases">
        <authorList>
            <person name="Makalatia K."/>
            <person name="Wagemans J."/>
        </authorList>
    </citation>
    <scope>NUCLEOTIDE SEQUENCE [LARGE SCALE GENOMIC DNA]</scope>
</reference>
<dbReference type="RefSeq" id="YP_011816520.1">
    <property type="nucleotide sequence ID" value="NC_103215.1"/>
</dbReference>
<dbReference type="Proteomes" id="UP000594620">
    <property type="component" value="Segment"/>
</dbReference>
<protein>
    <submittedName>
        <fullName evidence="1">Uncharacterized protein</fullName>
    </submittedName>
</protein>
<gene>
    <name evidence="1" type="ORF">GECvBN7_gp146</name>
</gene>
<dbReference type="EMBL" id="MW006481">
    <property type="protein sequence ID" value="QPI15589.1"/>
    <property type="molecule type" value="Genomic_DNA"/>
</dbReference>
<evidence type="ECO:0000313" key="2">
    <source>
        <dbReference type="Proteomes" id="UP000594620"/>
    </source>
</evidence>
<dbReference type="GeneID" id="99978852"/>
<proteinExistence type="predicted"/>
<keyword evidence="2" id="KW-1185">Reference proteome</keyword>